<keyword evidence="10" id="KW-0472">Membrane</keyword>
<keyword evidence="6" id="KW-0999">Mitochondrion inner membrane</keyword>
<accession>A0A0L7QTL8</accession>
<evidence type="ECO:0000256" key="2">
    <source>
        <dbReference type="ARBA" id="ARBA00007856"/>
    </source>
</evidence>
<keyword evidence="4" id="KW-0679">Respiratory chain</keyword>
<keyword evidence="9" id="KW-0496">Mitochondrion</keyword>
<dbReference type="InterPro" id="IPR008027">
    <property type="entry name" value="QCR9"/>
</dbReference>
<evidence type="ECO:0000256" key="7">
    <source>
        <dbReference type="ARBA" id="ARBA00022982"/>
    </source>
</evidence>
<evidence type="ECO:0000256" key="3">
    <source>
        <dbReference type="ARBA" id="ARBA00022448"/>
    </source>
</evidence>
<sequence length="91" mass="10947">MISRFLYRYVFKRTSSFVLGIVIASVFFERAYDHACENIFEWINEGRLWMHIKHRYTDPQKTKLTYQRKIVEEKTENLEEKPNNGGDVKKG</sequence>
<dbReference type="EMBL" id="KQ414741">
    <property type="protein sequence ID" value="KOC61988.1"/>
    <property type="molecule type" value="Genomic_DNA"/>
</dbReference>
<keyword evidence="5" id="KW-0812">Transmembrane</keyword>
<dbReference type="GO" id="GO:0045275">
    <property type="term" value="C:respiratory chain complex III"/>
    <property type="evidence" value="ECO:0007669"/>
    <property type="project" value="InterPro"/>
</dbReference>
<keyword evidence="7" id="KW-0249">Electron transport</keyword>
<dbReference type="PANTHER" id="PTHR12980">
    <property type="entry name" value="UBIQUINOL-CYTOCHROME C REDUCTASE COMPLEX, SUBUNIT X"/>
    <property type="match status" value="1"/>
</dbReference>
<evidence type="ECO:0000256" key="1">
    <source>
        <dbReference type="ARBA" id="ARBA00004434"/>
    </source>
</evidence>
<comment type="subcellular location">
    <subcellularLocation>
        <location evidence="1">Mitochondrion inner membrane</location>
        <topology evidence="1">Single-pass membrane protein</topology>
    </subcellularLocation>
</comment>
<dbReference type="Pfam" id="PF05365">
    <property type="entry name" value="UCR_UQCRX_QCR9"/>
    <property type="match status" value="1"/>
</dbReference>
<dbReference type="InterPro" id="IPR036656">
    <property type="entry name" value="QCR9_sf"/>
</dbReference>
<evidence type="ECO:0000256" key="6">
    <source>
        <dbReference type="ARBA" id="ARBA00022792"/>
    </source>
</evidence>
<name>A0A0L7QTL8_9HYME</name>
<dbReference type="AlphaFoldDB" id="A0A0L7QTL8"/>
<dbReference type="STRING" id="597456.A0A0L7QTL8"/>
<dbReference type="Proteomes" id="UP000053825">
    <property type="component" value="Unassembled WGS sequence"/>
</dbReference>
<gene>
    <name evidence="13" type="ORF">WH47_05877</name>
</gene>
<evidence type="ECO:0000256" key="8">
    <source>
        <dbReference type="ARBA" id="ARBA00022989"/>
    </source>
</evidence>
<evidence type="ECO:0000256" key="4">
    <source>
        <dbReference type="ARBA" id="ARBA00022660"/>
    </source>
</evidence>
<keyword evidence="8" id="KW-1133">Transmembrane helix</keyword>
<evidence type="ECO:0000256" key="5">
    <source>
        <dbReference type="ARBA" id="ARBA00022692"/>
    </source>
</evidence>
<dbReference type="GO" id="GO:0005743">
    <property type="term" value="C:mitochondrial inner membrane"/>
    <property type="evidence" value="ECO:0007669"/>
    <property type="project" value="UniProtKB-SubCell"/>
</dbReference>
<evidence type="ECO:0000313" key="14">
    <source>
        <dbReference type="Proteomes" id="UP000053825"/>
    </source>
</evidence>
<keyword evidence="3" id="KW-0813">Transport</keyword>
<evidence type="ECO:0000256" key="9">
    <source>
        <dbReference type="ARBA" id="ARBA00023128"/>
    </source>
</evidence>
<evidence type="ECO:0000256" key="11">
    <source>
        <dbReference type="ARBA" id="ARBA00068509"/>
    </source>
</evidence>
<organism evidence="13 14">
    <name type="scientific">Habropoda laboriosa</name>
    <dbReference type="NCBI Taxonomy" id="597456"/>
    <lineage>
        <taxon>Eukaryota</taxon>
        <taxon>Metazoa</taxon>
        <taxon>Ecdysozoa</taxon>
        <taxon>Arthropoda</taxon>
        <taxon>Hexapoda</taxon>
        <taxon>Insecta</taxon>
        <taxon>Pterygota</taxon>
        <taxon>Neoptera</taxon>
        <taxon>Endopterygota</taxon>
        <taxon>Hymenoptera</taxon>
        <taxon>Apocrita</taxon>
        <taxon>Aculeata</taxon>
        <taxon>Apoidea</taxon>
        <taxon>Anthophila</taxon>
        <taxon>Apidae</taxon>
        <taxon>Habropoda</taxon>
    </lineage>
</organism>
<dbReference type="Gene3D" id="1.20.5.260">
    <property type="entry name" value="Cytochrome b-c1 complex subunit 9"/>
    <property type="match status" value="1"/>
</dbReference>
<comment type="similarity">
    <text evidence="2">Belongs to the UQCR10/QCR9 family.</text>
</comment>
<protein>
    <recommendedName>
        <fullName evidence="11">Cytochrome b-c1 complex subunit 9</fullName>
    </recommendedName>
    <alternativeName>
        <fullName evidence="12">Complex III subunit X</fullName>
    </alternativeName>
</protein>
<reference evidence="13 14" key="1">
    <citation type="submission" date="2015-07" db="EMBL/GenBank/DDBJ databases">
        <title>The genome of Habropoda laboriosa.</title>
        <authorList>
            <person name="Pan H."/>
            <person name="Kapheim K."/>
        </authorList>
    </citation>
    <scope>NUCLEOTIDE SEQUENCE [LARGE SCALE GENOMIC DNA]</scope>
    <source>
        <strain evidence="13">0110345459</strain>
    </source>
</reference>
<dbReference type="FunFam" id="1.20.5.260:FF:000001">
    <property type="entry name" value="Cytochrome b-c1 complex subunit 9"/>
    <property type="match status" value="1"/>
</dbReference>
<proteinExistence type="inferred from homology"/>
<keyword evidence="14" id="KW-1185">Reference proteome</keyword>
<evidence type="ECO:0000256" key="10">
    <source>
        <dbReference type="ARBA" id="ARBA00023136"/>
    </source>
</evidence>
<evidence type="ECO:0000313" key="13">
    <source>
        <dbReference type="EMBL" id="KOC61988.1"/>
    </source>
</evidence>
<dbReference type="SUPFAM" id="SSF81514">
    <property type="entry name" value="Subunit X (non-heme 7 kDa protein) of cytochrome bc1 complex (Ubiquinol-cytochrome c reductase)"/>
    <property type="match status" value="1"/>
</dbReference>
<dbReference type="PANTHER" id="PTHR12980:SF0">
    <property type="entry name" value="CYTOCHROME B-C1 COMPLEX SUBUNIT 9"/>
    <property type="match status" value="1"/>
</dbReference>
<evidence type="ECO:0000256" key="12">
    <source>
        <dbReference type="ARBA" id="ARBA00076299"/>
    </source>
</evidence>
<dbReference type="GO" id="GO:0006122">
    <property type="term" value="P:mitochondrial electron transport, ubiquinol to cytochrome c"/>
    <property type="evidence" value="ECO:0007669"/>
    <property type="project" value="InterPro"/>
</dbReference>